<name>A0ABR0GFF0_9PEZI</name>
<evidence type="ECO:0000313" key="2">
    <source>
        <dbReference type="EMBL" id="KAK4654477.1"/>
    </source>
</evidence>
<keyword evidence="3" id="KW-1185">Reference proteome</keyword>
<evidence type="ECO:0000313" key="3">
    <source>
        <dbReference type="Proteomes" id="UP001323405"/>
    </source>
</evidence>
<dbReference type="EMBL" id="JAFFHA010000006">
    <property type="protein sequence ID" value="KAK4654477.1"/>
    <property type="molecule type" value="Genomic_DNA"/>
</dbReference>
<feature type="region of interest" description="Disordered" evidence="1">
    <location>
        <begin position="1"/>
        <end position="21"/>
    </location>
</feature>
<proteinExistence type="predicted"/>
<evidence type="ECO:0008006" key="4">
    <source>
        <dbReference type="Google" id="ProtNLM"/>
    </source>
</evidence>
<organism evidence="2 3">
    <name type="scientific">Podospora pseudocomata</name>
    <dbReference type="NCBI Taxonomy" id="2093779"/>
    <lineage>
        <taxon>Eukaryota</taxon>
        <taxon>Fungi</taxon>
        <taxon>Dikarya</taxon>
        <taxon>Ascomycota</taxon>
        <taxon>Pezizomycotina</taxon>
        <taxon>Sordariomycetes</taxon>
        <taxon>Sordariomycetidae</taxon>
        <taxon>Sordariales</taxon>
        <taxon>Podosporaceae</taxon>
        <taxon>Podospora</taxon>
    </lineage>
</organism>
<accession>A0ABR0GFF0</accession>
<dbReference type="Proteomes" id="UP001323405">
    <property type="component" value="Unassembled WGS sequence"/>
</dbReference>
<sequence>MANPHPGPVLREEEITTSKYATDPRPTVMERAFPSLNLRPSRRGRCLFPACNAKARLFGTLIRHLQQAHNIRPINQANNWRVIMRRVGLWCFCHVCSLPLKSETHCLANVHQFPCLYPGTPG</sequence>
<evidence type="ECO:0000256" key="1">
    <source>
        <dbReference type="SAM" id="MobiDB-lite"/>
    </source>
</evidence>
<reference evidence="2 3" key="1">
    <citation type="journal article" date="2023" name="bioRxiv">
        <title>High-quality genome assemblies of four members of thePodospora anserinaspecies complex.</title>
        <authorList>
            <person name="Ament-Velasquez S.L."/>
            <person name="Vogan A.A."/>
            <person name="Wallerman O."/>
            <person name="Hartmann F."/>
            <person name="Gautier V."/>
            <person name="Silar P."/>
            <person name="Giraud T."/>
            <person name="Johannesson H."/>
        </authorList>
    </citation>
    <scope>NUCLEOTIDE SEQUENCE [LARGE SCALE GENOMIC DNA]</scope>
    <source>
        <strain evidence="2 3">CBS 415.72m</strain>
    </source>
</reference>
<comment type="caution">
    <text evidence="2">The sequence shown here is derived from an EMBL/GenBank/DDBJ whole genome shotgun (WGS) entry which is preliminary data.</text>
</comment>
<dbReference type="GeneID" id="87909705"/>
<gene>
    <name evidence="2" type="ORF">QC762_403480</name>
</gene>
<dbReference type="RefSeq" id="XP_062743452.1">
    <property type="nucleotide sequence ID" value="XM_062889798.1"/>
</dbReference>
<protein>
    <recommendedName>
        <fullName evidence="4">C2H2-type domain-containing protein</fullName>
    </recommendedName>
</protein>